<evidence type="ECO:0000256" key="1">
    <source>
        <dbReference type="SAM" id="MobiDB-lite"/>
    </source>
</evidence>
<organism evidence="2 3">
    <name type="scientific">Volvox reticuliferus</name>
    <dbReference type="NCBI Taxonomy" id="1737510"/>
    <lineage>
        <taxon>Eukaryota</taxon>
        <taxon>Viridiplantae</taxon>
        <taxon>Chlorophyta</taxon>
        <taxon>core chlorophytes</taxon>
        <taxon>Chlorophyceae</taxon>
        <taxon>CS clade</taxon>
        <taxon>Chlamydomonadales</taxon>
        <taxon>Volvocaceae</taxon>
        <taxon>Volvox</taxon>
    </lineage>
</organism>
<feature type="region of interest" description="Disordered" evidence="1">
    <location>
        <begin position="139"/>
        <end position="172"/>
    </location>
</feature>
<evidence type="ECO:0000313" key="2">
    <source>
        <dbReference type="EMBL" id="GIM01705.1"/>
    </source>
</evidence>
<feature type="compositionally biased region" description="Low complexity" evidence="1">
    <location>
        <begin position="139"/>
        <end position="156"/>
    </location>
</feature>
<evidence type="ECO:0000313" key="3">
    <source>
        <dbReference type="Proteomes" id="UP000722791"/>
    </source>
</evidence>
<proteinExistence type="predicted"/>
<feature type="compositionally biased region" description="Gly residues" evidence="1">
    <location>
        <begin position="346"/>
        <end position="356"/>
    </location>
</feature>
<protein>
    <submittedName>
        <fullName evidence="2">Uncharacterized protein</fullName>
    </submittedName>
</protein>
<comment type="caution">
    <text evidence="2">The sequence shown here is derived from an EMBL/GenBank/DDBJ whole genome shotgun (WGS) entry which is preliminary data.</text>
</comment>
<dbReference type="EMBL" id="BNCQ01000009">
    <property type="protein sequence ID" value="GIM01705.1"/>
    <property type="molecule type" value="Genomic_DNA"/>
</dbReference>
<name>A0A8J4G7S7_9CHLO</name>
<dbReference type="AlphaFoldDB" id="A0A8J4G7S7"/>
<feature type="region of interest" description="Disordered" evidence="1">
    <location>
        <begin position="330"/>
        <end position="356"/>
    </location>
</feature>
<reference evidence="2" key="1">
    <citation type="journal article" date="2021" name="Proc. Natl. Acad. Sci. U.S.A.">
        <title>Three genomes in the algal genus Volvox reveal the fate of a haploid sex-determining region after a transition to homothallism.</title>
        <authorList>
            <person name="Yamamoto K."/>
            <person name="Hamaji T."/>
            <person name="Kawai-Toyooka H."/>
            <person name="Matsuzaki R."/>
            <person name="Takahashi F."/>
            <person name="Nishimura Y."/>
            <person name="Kawachi M."/>
            <person name="Noguchi H."/>
            <person name="Minakuchi Y."/>
            <person name="Umen J.G."/>
            <person name="Toyoda A."/>
            <person name="Nozaki H."/>
        </authorList>
    </citation>
    <scope>NUCLEOTIDE SEQUENCE</scope>
    <source>
        <strain evidence="2">NIES-3785</strain>
    </source>
</reference>
<gene>
    <name evidence="2" type="ORF">Vretimale_6445</name>
</gene>
<accession>A0A8J4G7S7</accession>
<sequence length="356" mass="39180">MEALKDMLLGIGAGCQNLQRQVYGPLRPLMQESASQPVAGWAGVRATRGLGNALDSAGQLVLFPGAIGKTAWASKMRCAPKSRVFHLVSRTYSNGSPFASLVVSSGRNAFTAALLPDGGGGQEDAQDRSGCRANAQRLKQQEQQQQKAVADVQAADRQQRPPTGGWHQLRDLSGTWIKNRESSQSMEDAMNLMRLNGIVRQAVKLVKGVHIKVEPDNFTFTVFSFISWFKVKEVYPMNGDERHYRRRDLRRGGAMGRVEPQGRNIQVHLRWNDPFGGQGRDFFRLVSQDELHIDSVIEVAGQTARYLTVYNRKPDRRRKRLQEGCAVHLASSEAGDDGAGSDHGVQRGGGDTGGKK</sequence>
<dbReference type="Proteomes" id="UP000722791">
    <property type="component" value="Unassembled WGS sequence"/>
</dbReference>